<dbReference type="GO" id="GO:0007059">
    <property type="term" value="P:chromosome segregation"/>
    <property type="evidence" value="ECO:0007669"/>
    <property type="project" value="UniProtKB-UniRule"/>
</dbReference>
<comment type="subcellular location">
    <subcellularLocation>
        <location evidence="7">Cytoplasm</location>
    </subcellularLocation>
</comment>
<evidence type="ECO:0000313" key="10">
    <source>
        <dbReference type="EMBL" id="CRX39063.1"/>
    </source>
</evidence>
<feature type="domain" description="RecF/RecN/SMC N-terminal" evidence="9">
    <location>
        <begin position="3"/>
        <end position="1154"/>
    </location>
</feature>
<dbReference type="GO" id="GO:0005737">
    <property type="term" value="C:cytoplasm"/>
    <property type="evidence" value="ECO:0007669"/>
    <property type="project" value="UniProtKB-SubCell"/>
</dbReference>
<dbReference type="CDD" id="cd03278">
    <property type="entry name" value="ABC_SMC_barmotin"/>
    <property type="match status" value="1"/>
</dbReference>
<dbReference type="EMBL" id="CWGJ01000025">
    <property type="protein sequence ID" value="CRX39063.1"/>
    <property type="molecule type" value="Genomic_DNA"/>
</dbReference>
<dbReference type="RefSeq" id="WP_158227856.1">
    <property type="nucleotide sequence ID" value="NZ_CWGJ01000025.1"/>
</dbReference>
<feature type="coiled-coil region" evidence="7">
    <location>
        <begin position="687"/>
        <end position="843"/>
    </location>
</feature>
<dbReference type="NCBIfam" id="TIGR02168">
    <property type="entry name" value="SMC_prok_B"/>
    <property type="match status" value="1"/>
</dbReference>
<comment type="subunit">
    <text evidence="7">Homodimer.</text>
</comment>
<keyword evidence="11" id="KW-1185">Reference proteome</keyword>
<dbReference type="Gene3D" id="1.20.1060.20">
    <property type="match status" value="1"/>
</dbReference>
<feature type="region of interest" description="Disordered" evidence="8">
    <location>
        <begin position="295"/>
        <end position="316"/>
    </location>
</feature>
<dbReference type="GO" id="GO:0016887">
    <property type="term" value="F:ATP hydrolysis activity"/>
    <property type="evidence" value="ECO:0007669"/>
    <property type="project" value="InterPro"/>
</dbReference>
<gene>
    <name evidence="7 10" type="primary">smc</name>
    <name evidence="10" type="ORF">ELAC_1736</name>
</gene>
<dbReference type="InterPro" id="IPR050308">
    <property type="entry name" value="MukB/SMC"/>
</dbReference>
<dbReference type="GO" id="GO:0030261">
    <property type="term" value="P:chromosome condensation"/>
    <property type="evidence" value="ECO:0007669"/>
    <property type="project" value="UniProtKB-KW"/>
</dbReference>
<evidence type="ECO:0000256" key="6">
    <source>
        <dbReference type="ARBA" id="ARBA00023125"/>
    </source>
</evidence>
<dbReference type="InterPro" id="IPR024704">
    <property type="entry name" value="SMC"/>
</dbReference>
<accession>A0A0H5DS22</accession>
<dbReference type="PIRSF" id="PIRSF005719">
    <property type="entry name" value="SMC"/>
    <property type="match status" value="1"/>
</dbReference>
<dbReference type="InterPro" id="IPR011890">
    <property type="entry name" value="SMC_prok"/>
</dbReference>
<evidence type="ECO:0000256" key="4">
    <source>
        <dbReference type="ARBA" id="ARBA00023054"/>
    </source>
</evidence>
<dbReference type="Proteomes" id="UP000220251">
    <property type="component" value="Unassembled WGS sequence"/>
</dbReference>
<dbReference type="AlphaFoldDB" id="A0A0H5DS22"/>
<name>A0A0H5DS22_9BACT</name>
<keyword evidence="5" id="KW-0226">DNA condensation</keyword>
<reference evidence="11" key="1">
    <citation type="submission" date="2015-06" db="EMBL/GenBank/DDBJ databases">
        <authorList>
            <person name="Bertelli C."/>
        </authorList>
    </citation>
    <scope>NUCLEOTIDE SEQUENCE [LARGE SCALE GENOMIC DNA]</scope>
    <source>
        <strain evidence="11">CRIB-30</strain>
    </source>
</reference>
<dbReference type="PANTHER" id="PTHR42963">
    <property type="entry name" value="CHROMOSOME PARTITION PROTEIN MUKB"/>
    <property type="match status" value="1"/>
</dbReference>
<dbReference type="Gene3D" id="3.40.50.300">
    <property type="entry name" value="P-loop containing nucleotide triphosphate hydrolases"/>
    <property type="match status" value="2"/>
</dbReference>
<evidence type="ECO:0000256" key="2">
    <source>
        <dbReference type="ARBA" id="ARBA00022741"/>
    </source>
</evidence>
<dbReference type="InterPro" id="IPR003395">
    <property type="entry name" value="RecF/RecN/SMC_N"/>
</dbReference>
<dbReference type="GO" id="GO:0006260">
    <property type="term" value="P:DNA replication"/>
    <property type="evidence" value="ECO:0007669"/>
    <property type="project" value="UniProtKB-UniRule"/>
</dbReference>
<dbReference type="SUPFAM" id="SSF52540">
    <property type="entry name" value="P-loop containing nucleoside triphosphate hydrolases"/>
    <property type="match status" value="1"/>
</dbReference>
<dbReference type="SUPFAM" id="SSF75553">
    <property type="entry name" value="Smc hinge domain"/>
    <property type="match status" value="1"/>
</dbReference>
<keyword evidence="1 7" id="KW-0963">Cytoplasm</keyword>
<dbReference type="InterPro" id="IPR036277">
    <property type="entry name" value="SMC_hinge_sf"/>
</dbReference>
<organism evidence="10 11">
    <name type="scientific">Estrella lausannensis</name>
    <dbReference type="NCBI Taxonomy" id="483423"/>
    <lineage>
        <taxon>Bacteria</taxon>
        <taxon>Pseudomonadati</taxon>
        <taxon>Chlamydiota</taxon>
        <taxon>Chlamydiia</taxon>
        <taxon>Parachlamydiales</taxon>
        <taxon>Candidatus Criblamydiaceae</taxon>
        <taxon>Estrella</taxon>
    </lineage>
</organism>
<dbReference type="GO" id="GO:0003677">
    <property type="term" value="F:DNA binding"/>
    <property type="evidence" value="ECO:0007669"/>
    <property type="project" value="UniProtKB-UniRule"/>
</dbReference>
<dbReference type="GO" id="GO:0005694">
    <property type="term" value="C:chromosome"/>
    <property type="evidence" value="ECO:0007669"/>
    <property type="project" value="InterPro"/>
</dbReference>
<evidence type="ECO:0000313" key="11">
    <source>
        <dbReference type="Proteomes" id="UP000220251"/>
    </source>
</evidence>
<dbReference type="InterPro" id="IPR027417">
    <property type="entry name" value="P-loop_NTPase"/>
</dbReference>
<dbReference type="GO" id="GO:0005524">
    <property type="term" value="F:ATP binding"/>
    <property type="evidence" value="ECO:0007669"/>
    <property type="project" value="UniProtKB-UniRule"/>
</dbReference>
<comment type="similarity">
    <text evidence="7">Belongs to the SMC family.</text>
</comment>
<feature type="coiled-coil region" evidence="7">
    <location>
        <begin position="947"/>
        <end position="974"/>
    </location>
</feature>
<keyword evidence="3 7" id="KW-0067">ATP-binding</keyword>
<evidence type="ECO:0000256" key="8">
    <source>
        <dbReference type="SAM" id="MobiDB-lite"/>
    </source>
</evidence>
<feature type="binding site" evidence="7">
    <location>
        <begin position="32"/>
        <end position="39"/>
    </location>
    <ligand>
        <name>ATP</name>
        <dbReference type="ChEBI" id="CHEBI:30616"/>
    </ligand>
</feature>
<evidence type="ECO:0000256" key="1">
    <source>
        <dbReference type="ARBA" id="ARBA00022490"/>
    </source>
</evidence>
<proteinExistence type="inferred from homology"/>
<protein>
    <recommendedName>
        <fullName evidence="7">Chromosome partition protein Smc</fullName>
    </recommendedName>
</protein>
<evidence type="ECO:0000256" key="7">
    <source>
        <dbReference type="HAMAP-Rule" id="MF_01894"/>
    </source>
</evidence>
<dbReference type="FunFam" id="3.40.50.300:FF:000984">
    <property type="entry name" value="Chromosome partition protein Smc"/>
    <property type="match status" value="1"/>
</dbReference>
<comment type="function">
    <text evidence="7">Required for chromosome condensation and partitioning.</text>
</comment>
<evidence type="ECO:0000259" key="9">
    <source>
        <dbReference type="Pfam" id="PF02463"/>
    </source>
</evidence>
<dbReference type="OrthoDB" id="9808768at2"/>
<dbReference type="HAMAP" id="MF_01894">
    <property type="entry name" value="Smc_prok"/>
    <property type="match status" value="1"/>
</dbReference>
<evidence type="ECO:0000256" key="5">
    <source>
        <dbReference type="ARBA" id="ARBA00023067"/>
    </source>
</evidence>
<keyword evidence="4 7" id="KW-0175">Coiled coil</keyword>
<keyword evidence="2 7" id="KW-0547">Nucleotide-binding</keyword>
<keyword evidence="6 7" id="KW-0238">DNA-binding</keyword>
<dbReference type="GO" id="GO:0007062">
    <property type="term" value="P:sister chromatid cohesion"/>
    <property type="evidence" value="ECO:0007669"/>
    <property type="project" value="InterPro"/>
</dbReference>
<evidence type="ECO:0000256" key="3">
    <source>
        <dbReference type="ARBA" id="ARBA00022840"/>
    </source>
</evidence>
<dbReference type="PANTHER" id="PTHR42963:SF1">
    <property type="entry name" value="DUF4476 DOMAIN-CONTAINING PROTEIN"/>
    <property type="match status" value="1"/>
</dbReference>
<dbReference type="Pfam" id="PF02463">
    <property type="entry name" value="SMC_N"/>
    <property type="match status" value="1"/>
</dbReference>
<sequence>MRLKKLKIHGFKSFADKVTLEFHEGITGIVGPNGCGKSNIADAFRWVLGETSARSLRGKKMEDVIFAGTVTRKPVNLAEATITLTEINGLLPTEYDELEITRRCLRSGETEYLINRQPVRMRDVINLFLDSGVGKHAFSIFEQGNIDEIIQKSPKERRTIFEEAAGILRFFERKREAEKKLELSETNISRIKDIHQEIHKQIALLKEQAKEAETFQGKKEQLEDLECRLLFAKQKNLQEEKQKLSAEETIKKQGIAEIEASIVHFTKEITELKAGLEAKERDFQEMNERLFNARSEKEAKLRERESNSERMKESLTRLADSDKHLQALEEMQKRQKEETKSLEEKIRQAKAKEKELRESLDRERAYLAEIEEKVLENQKAESELKEEKFLLMRSEREIEGEIKESRARFEAVKERREKTERESLLRKRAKEDLLARQAEQKKVVDTLSEEVESKKRILQKIDQEENGLKELAYSLEEELETLKRDYIHAEARLKTLIRLKEEMEGAQPAFKRLTKEASLEKSPLYGLIKPLFEVVKIKGENKPLLMQALKPYSETFVVKDHEALKKVLLFAKQEKLQDLSLFLLDSLDPQGGESLEERINNHFLKPVRRETGWKEASSQIKRGGALLVLTEEGGVIDHNLVYTLRGESEKNAFFRESEIEDLKKRSSSLDLKKQEVFEKAEIARVRRGELSQRKAEADRDLRKTEMRQLESNFLLQKIGSDLEAIQEEEAKHSEEEKIAREALSRFEKRLEELQEKMAAKARELQQLEKKSMNALQRYEEEKLDFERKKAALVKLQAEFDATSMAVVRQEGELKVLQSKAGDAEKERARLEMEKSNLDEWQKKCRLKSSTFEEALHRADEALSIALRESKALESSIKDQKRKITEFEESLRKGYQGLEGVKELLSKVKIKEAEVDASLKAKAEEFLQKFKRAIDSTDKEVKPLDMPHQEAERRIRNLRKEIEEVEGRINMTSIEELKKQQERHAYLQTQVDDMFVSKEEILKIIATLDNESRQLFEETFTKVRANFQRNFKILFGEGGEADLELIDSKDILEAGIEIVAKPPGKKMRSINLLSGGEKCLTSMALLFSIFEIKPAPFCILDEIDAPLDDTNVERFLNVVRTFADRCQFIIITHNKRTMAIADRLFGVSMEERGVSKLLSMEFNREASPKTELVEV</sequence>
<comment type="domain">
    <text evidence="7">Contains large globular domains required for ATP hydrolysis at each terminus and a third globular domain forming a flexible hinge near the middle of the molecule. These domains are separated by coiled-coil structures.</text>
</comment>